<evidence type="ECO:0000313" key="9">
    <source>
        <dbReference type="EMBL" id="CAH2352249.1"/>
    </source>
</evidence>
<feature type="compositionally biased region" description="Polar residues" evidence="6">
    <location>
        <begin position="264"/>
        <end position="274"/>
    </location>
</feature>
<dbReference type="GO" id="GO:0098771">
    <property type="term" value="P:inorganic ion homeostasis"/>
    <property type="evidence" value="ECO:0007669"/>
    <property type="project" value="UniProtKB-ARBA"/>
</dbReference>
<feature type="transmembrane region" description="Helical" evidence="7">
    <location>
        <begin position="414"/>
        <end position="435"/>
    </location>
</feature>
<sequence>MPSSMRNSEEDSILSGGDRPQQYGAIPENSAFARQDFTSNSNNNNYNSTNGNFNGNFNGNAISSPASPQRPSFSRYRHGSMSNQAGISSHPSQMNVPLYQRLLGSHYVSVTNPGNSDSLNVLGSASSLRLPAEDGYGGADGGNDLEIGFNENFPHRTSILSVMRPDKLIGHYEPMAHWIDLTFDDVDSIKDKKVRQYYINQNSLIERFQEIDNLLDAGQIHLNMLSQYDKPTPNSPSESRSQSMDYPKASPMVTDSAVHEEDNVGSTDTTNSKTRFNDHPGNVQIEGAQFLGYNQEEDSKDVVLAILVNFFINFVLLVGKIIVCLLTNSMSVVASLVDSVLDFLSTFIIFIANKLSNTKNWQSEHAYPVGRSRLEPLGVLIFSIIIIISFVQVGQESFKRLVFSTPESRYPVKIGASAGFIMLFTIICKVGCWIWCASSKSSSVQALAQDAMTDIVFNSVSLLMPTLGYFLNIWWFDSLGALLLSVYIIVSWAKTGFGHIDNLTGAVADPLDYKVILYLAYRFAESVKQITALKVYHVGDNLNVEIDVVFAMEEFDLSFRDCHDIAEALQYAIETLPNVERAFVHIDYMEANYKGHLN</sequence>
<dbReference type="SUPFAM" id="SSF160240">
    <property type="entry name" value="Cation efflux protein cytoplasmic domain-like"/>
    <property type="match status" value="1"/>
</dbReference>
<feature type="region of interest" description="Disordered" evidence="6">
    <location>
        <begin position="1"/>
        <end position="92"/>
    </location>
</feature>
<reference evidence="9" key="1">
    <citation type="submission" date="2022-03" db="EMBL/GenBank/DDBJ databases">
        <authorList>
            <person name="Legras J.-L."/>
            <person name="Devillers H."/>
            <person name="Grondin C."/>
        </authorList>
    </citation>
    <scope>NUCLEOTIDE SEQUENCE</scope>
    <source>
        <strain evidence="9">CLIB 1423</strain>
    </source>
</reference>
<dbReference type="SUPFAM" id="SSF161111">
    <property type="entry name" value="Cation efflux protein transmembrane domain-like"/>
    <property type="match status" value="1"/>
</dbReference>
<comment type="caution">
    <text evidence="9">The sequence shown here is derived from an EMBL/GenBank/DDBJ whole genome shotgun (WGS) entry which is preliminary data.</text>
</comment>
<evidence type="ECO:0000256" key="4">
    <source>
        <dbReference type="ARBA" id="ARBA00022989"/>
    </source>
</evidence>
<dbReference type="GO" id="GO:0030003">
    <property type="term" value="P:intracellular monoatomic cation homeostasis"/>
    <property type="evidence" value="ECO:0007669"/>
    <property type="project" value="UniProtKB-ARBA"/>
</dbReference>
<dbReference type="InterPro" id="IPR036837">
    <property type="entry name" value="Cation_efflux_CTD_sf"/>
</dbReference>
<evidence type="ECO:0000256" key="3">
    <source>
        <dbReference type="ARBA" id="ARBA00022692"/>
    </source>
</evidence>
<dbReference type="GO" id="GO:0016020">
    <property type="term" value="C:membrane"/>
    <property type="evidence" value="ECO:0007669"/>
    <property type="project" value="UniProtKB-SubCell"/>
</dbReference>
<dbReference type="GO" id="GO:0008324">
    <property type="term" value="F:monoatomic cation transmembrane transporter activity"/>
    <property type="evidence" value="ECO:0007669"/>
    <property type="project" value="InterPro"/>
</dbReference>
<dbReference type="Gene3D" id="3.30.70.1350">
    <property type="entry name" value="Cation efflux protein, cytoplasmic domain"/>
    <property type="match status" value="1"/>
</dbReference>
<feature type="transmembrane region" description="Helical" evidence="7">
    <location>
        <begin position="329"/>
        <end position="353"/>
    </location>
</feature>
<keyword evidence="10" id="KW-1185">Reference proteome</keyword>
<accession>A0A9P0QNZ8</accession>
<dbReference type="InterPro" id="IPR027469">
    <property type="entry name" value="Cation_efflux_TMD_sf"/>
</dbReference>
<dbReference type="Proteomes" id="UP000837801">
    <property type="component" value="Unassembled WGS sequence"/>
</dbReference>
<dbReference type="FunFam" id="1.20.1510.10:FF:000005">
    <property type="entry name" value="Putative Cation diffusion facilitator 1"/>
    <property type="match status" value="1"/>
</dbReference>
<evidence type="ECO:0000256" key="1">
    <source>
        <dbReference type="ARBA" id="ARBA00004141"/>
    </source>
</evidence>
<keyword evidence="4 7" id="KW-1133">Transmembrane helix</keyword>
<dbReference type="PANTHER" id="PTHR43840:SF4">
    <property type="entry name" value="CDF DIVALENT METAL CATION TRANSPORTER (EUROFUNG)"/>
    <property type="match status" value="1"/>
</dbReference>
<keyword evidence="3 7" id="KW-0812">Transmembrane</keyword>
<feature type="transmembrane region" description="Helical" evidence="7">
    <location>
        <begin position="473"/>
        <end position="493"/>
    </location>
</feature>
<evidence type="ECO:0000256" key="5">
    <source>
        <dbReference type="ARBA" id="ARBA00023136"/>
    </source>
</evidence>
<dbReference type="PANTHER" id="PTHR43840">
    <property type="entry name" value="MITOCHONDRIAL METAL TRANSPORTER 1-RELATED"/>
    <property type="match status" value="1"/>
</dbReference>
<feature type="compositionally biased region" description="Polar residues" evidence="6">
    <location>
        <begin position="80"/>
        <end position="92"/>
    </location>
</feature>
<dbReference type="InterPro" id="IPR050291">
    <property type="entry name" value="CDF_Transporter"/>
</dbReference>
<protein>
    <recommendedName>
        <fullName evidence="8">Cation efflux protein transmembrane domain-containing protein</fullName>
    </recommendedName>
</protein>
<evidence type="ECO:0000256" key="6">
    <source>
        <dbReference type="SAM" id="MobiDB-lite"/>
    </source>
</evidence>
<dbReference type="AlphaFoldDB" id="A0A9P0QNZ8"/>
<dbReference type="OrthoDB" id="78296at2759"/>
<dbReference type="EMBL" id="CAKXYY010000006">
    <property type="protein sequence ID" value="CAH2352249.1"/>
    <property type="molecule type" value="Genomic_DNA"/>
</dbReference>
<keyword evidence="2" id="KW-0813">Transport</keyword>
<feature type="transmembrane region" description="Helical" evidence="7">
    <location>
        <begin position="374"/>
        <end position="394"/>
    </location>
</feature>
<evidence type="ECO:0000256" key="7">
    <source>
        <dbReference type="SAM" id="Phobius"/>
    </source>
</evidence>
<dbReference type="NCBIfam" id="TIGR01297">
    <property type="entry name" value="CDF"/>
    <property type="match status" value="1"/>
</dbReference>
<evidence type="ECO:0000259" key="8">
    <source>
        <dbReference type="Pfam" id="PF01545"/>
    </source>
</evidence>
<feature type="compositionally biased region" description="Polar residues" evidence="6">
    <location>
        <begin position="61"/>
        <end position="72"/>
    </location>
</feature>
<feature type="compositionally biased region" description="Polar residues" evidence="6">
    <location>
        <begin position="235"/>
        <end position="244"/>
    </location>
</feature>
<dbReference type="Pfam" id="PF01545">
    <property type="entry name" value="Cation_efflux"/>
    <property type="match status" value="1"/>
</dbReference>
<feature type="transmembrane region" description="Helical" evidence="7">
    <location>
        <begin position="302"/>
        <end position="323"/>
    </location>
</feature>
<feature type="domain" description="Cation efflux protein transmembrane" evidence="8">
    <location>
        <begin position="306"/>
        <end position="494"/>
    </location>
</feature>
<keyword evidence="5 7" id="KW-0472">Membrane</keyword>
<dbReference type="Gene3D" id="1.20.1510.10">
    <property type="entry name" value="Cation efflux protein transmembrane domain"/>
    <property type="match status" value="1"/>
</dbReference>
<comment type="subcellular location">
    <subcellularLocation>
        <location evidence="1">Membrane</location>
        <topology evidence="1">Multi-pass membrane protein</topology>
    </subcellularLocation>
</comment>
<feature type="compositionally biased region" description="Low complexity" evidence="6">
    <location>
        <begin position="37"/>
        <end position="60"/>
    </location>
</feature>
<feature type="region of interest" description="Disordered" evidence="6">
    <location>
        <begin position="226"/>
        <end position="279"/>
    </location>
</feature>
<dbReference type="InterPro" id="IPR002524">
    <property type="entry name" value="Cation_efflux"/>
</dbReference>
<organism evidence="9 10">
    <name type="scientific">[Candida] railenensis</name>
    <dbReference type="NCBI Taxonomy" id="45579"/>
    <lineage>
        <taxon>Eukaryota</taxon>
        <taxon>Fungi</taxon>
        <taxon>Dikarya</taxon>
        <taxon>Ascomycota</taxon>
        <taxon>Saccharomycotina</taxon>
        <taxon>Pichiomycetes</taxon>
        <taxon>Debaryomycetaceae</taxon>
        <taxon>Kurtzmaniella</taxon>
    </lineage>
</organism>
<evidence type="ECO:0000256" key="2">
    <source>
        <dbReference type="ARBA" id="ARBA00022448"/>
    </source>
</evidence>
<proteinExistence type="predicted"/>
<dbReference type="InterPro" id="IPR058533">
    <property type="entry name" value="Cation_efflux_TM"/>
</dbReference>
<evidence type="ECO:0000313" key="10">
    <source>
        <dbReference type="Proteomes" id="UP000837801"/>
    </source>
</evidence>
<name>A0A9P0QNZ8_9ASCO</name>
<gene>
    <name evidence="9" type="ORF">CLIB1423_06S02146</name>
</gene>